<accession>A1VWJ4</accession>
<dbReference type="GO" id="GO:0043138">
    <property type="term" value="F:3'-5' DNA helicase activity"/>
    <property type="evidence" value="ECO:0007669"/>
    <property type="project" value="UniProtKB-EC"/>
</dbReference>
<keyword evidence="4 10" id="KW-0347">Helicase</keyword>
<evidence type="ECO:0000256" key="6">
    <source>
        <dbReference type="ARBA" id="ARBA00023235"/>
    </source>
</evidence>
<dbReference type="Gene3D" id="1.10.10.160">
    <property type="match status" value="1"/>
</dbReference>
<keyword evidence="5 10" id="KW-0067">ATP-binding</keyword>
<dbReference type="InterPro" id="IPR000212">
    <property type="entry name" value="DNA_helicase_UvrD/REP"/>
</dbReference>
<dbReference type="Pfam" id="PF13361">
    <property type="entry name" value="UvrD_C"/>
    <property type="match status" value="1"/>
</dbReference>
<dbReference type="EMBL" id="CP000532">
    <property type="protein sequence ID" value="ABM40022.1"/>
    <property type="molecule type" value="Genomic_DNA"/>
</dbReference>
<evidence type="ECO:0000256" key="10">
    <source>
        <dbReference type="PROSITE-ProRule" id="PRU00560"/>
    </source>
</evidence>
<dbReference type="InterPro" id="IPR022161">
    <property type="entry name" value="Helicase_IV_N"/>
</dbReference>
<keyword evidence="3 10" id="KW-0378">Hydrolase</keyword>
<evidence type="ECO:0000256" key="2">
    <source>
        <dbReference type="ARBA" id="ARBA00022741"/>
    </source>
</evidence>
<dbReference type="InterPro" id="IPR027417">
    <property type="entry name" value="P-loop_NTPase"/>
</dbReference>
<keyword evidence="13" id="KW-1185">Reference proteome</keyword>
<dbReference type="GO" id="GO:0005694">
    <property type="term" value="C:chromosome"/>
    <property type="evidence" value="ECO:0007669"/>
    <property type="project" value="InterPro"/>
</dbReference>
<evidence type="ECO:0000259" key="11">
    <source>
        <dbReference type="PROSITE" id="PS51198"/>
    </source>
</evidence>
<sequence>MAQSWGPSGPGKLFTNSPAWNLTLDGEQFALEVRGKAQTGSVLLLESLAIEPGTFWTALHFPSKNGKRQSLDGIPNEEAASLRQTLFSTIEQIRHRERVQALLKDFNTVTAPVLTWAKQAVQAAKDQLQKKGWLTHEFVQRQNEGKPTGLSKYLSTPEVANHVEKQSAQFHADLKFWKHDFSIFAKGVNERHLAKELIGSKEFFDSVEKSPLTDEQAKAVVCFDNRVLLVASAGSGKTSTMVAKAGYALKMGYCEADRMLLLAFNNDAAAELRQRIQDRLGPLGLPADKVVAKTFHAFGLDVIGLATGKRPSLAPWVENGKDLEQLMAIVDDLKDRDTGFRISWDLFRVVLGQDLPKFGKEAQAPDSWDRNSKKEGFRTLNNEVVKSRGEQLIANWFFYNGVRYVYEGAYEVDTADAHHRQYYPDFYLPDAKAYLEHWALDANGQAPPDFVGYQEGMEWKKQVHAANGTKLLETTVAQLWSGKAFEYLQTQLQQLGVTLEPNPDRPVPGRKAIENPRLAKTFRSFITHAKSNRLDLGDLKKRLESGVAGDFKFRHTMFLGLLEKIWTQWEAQLTKDKCIDFDDMLNLATDCVEQGKWKSPYELVMVDEFQDASQARARLVAGLVSGPDKCLFAVGDDWQSINRFAGADLAVMTDFERRYGSAVTLKLETTFRCPQSLCDISSAFVQKNPKQLRKAVRSSKPNLAEPVLIIRVDDERQIRAAVQMRLGEISRENATVGRKPKVLMLGRYQKDKAYLPYANDALELDFITVHSSKGLEADHIILPRMTSETMGFPSQIADDPVLLLAMPGGDAFENAEERRLFYVALTRARATVTLITITLKESAFVKELVREHQITVRMADGTESSNELCSVCGDGFVVPKNGKYGAFLGCSNYPRCRHTRNIEQNEVRNHSRKH</sequence>
<evidence type="ECO:0000313" key="12">
    <source>
        <dbReference type="EMBL" id="ABM40022.1"/>
    </source>
</evidence>
<gene>
    <name evidence="12" type="ordered locus">Pnap_4961</name>
</gene>
<keyword evidence="12" id="KW-0614">Plasmid</keyword>
<dbReference type="GO" id="GO:0016887">
    <property type="term" value="F:ATP hydrolysis activity"/>
    <property type="evidence" value="ECO:0007669"/>
    <property type="project" value="RHEA"/>
</dbReference>
<dbReference type="Pfam" id="PF01396">
    <property type="entry name" value="Zn_ribbon_Top1"/>
    <property type="match status" value="1"/>
</dbReference>
<evidence type="ECO:0000256" key="5">
    <source>
        <dbReference type="ARBA" id="ARBA00022840"/>
    </source>
</evidence>
<dbReference type="Proteomes" id="UP000000644">
    <property type="component" value="Plasmid pPNAP03"/>
</dbReference>
<dbReference type="Pfam" id="PF00580">
    <property type="entry name" value="UvrD-helicase"/>
    <property type="match status" value="1"/>
</dbReference>
<dbReference type="AlphaFoldDB" id="A1VWJ4"/>
<proteinExistence type="inferred from homology"/>
<dbReference type="GO" id="GO:0006265">
    <property type="term" value="P:DNA topological change"/>
    <property type="evidence" value="ECO:0007669"/>
    <property type="project" value="InterPro"/>
</dbReference>
<evidence type="ECO:0000256" key="3">
    <source>
        <dbReference type="ARBA" id="ARBA00022801"/>
    </source>
</evidence>
<dbReference type="GO" id="GO:0000725">
    <property type="term" value="P:recombinational repair"/>
    <property type="evidence" value="ECO:0007669"/>
    <property type="project" value="TreeGrafter"/>
</dbReference>
<dbReference type="SUPFAM" id="SSF52540">
    <property type="entry name" value="P-loop containing nucleoside triphosphate hydrolases"/>
    <property type="match status" value="1"/>
</dbReference>
<dbReference type="PROSITE" id="PS51198">
    <property type="entry name" value="UVRD_HELICASE_ATP_BIND"/>
    <property type="match status" value="1"/>
</dbReference>
<evidence type="ECO:0000256" key="9">
    <source>
        <dbReference type="ARBA" id="ARBA00048988"/>
    </source>
</evidence>
<organism evidence="12 13">
    <name type="scientific">Polaromonas naphthalenivorans (strain CJ2)</name>
    <dbReference type="NCBI Taxonomy" id="365044"/>
    <lineage>
        <taxon>Bacteria</taxon>
        <taxon>Pseudomonadati</taxon>
        <taxon>Pseudomonadota</taxon>
        <taxon>Betaproteobacteria</taxon>
        <taxon>Burkholderiales</taxon>
        <taxon>Comamonadaceae</taxon>
        <taxon>Polaromonas</taxon>
    </lineage>
</organism>
<keyword evidence="2 10" id="KW-0547">Nucleotide-binding</keyword>
<dbReference type="PANTHER" id="PTHR11070:SF63">
    <property type="entry name" value="DNA HELICASE IV"/>
    <property type="match status" value="1"/>
</dbReference>
<dbReference type="RefSeq" id="WP_011798393.1">
    <property type="nucleotide sequence ID" value="NC_008759.1"/>
</dbReference>
<reference evidence="13" key="1">
    <citation type="journal article" date="2009" name="Environ. Microbiol.">
        <title>The genome of Polaromonas naphthalenivorans strain CJ2, isolated from coal tar-contaminated sediment, reveals physiological and metabolic versatility and evolution through extensive horizontal gene transfer.</title>
        <authorList>
            <person name="Yagi J.M."/>
            <person name="Sims D."/>
            <person name="Brettin T."/>
            <person name="Bruce D."/>
            <person name="Madsen E.L."/>
        </authorList>
    </citation>
    <scope>NUCLEOTIDE SEQUENCE [LARGE SCALE GENOMIC DNA]</scope>
    <source>
        <strain evidence="13">CJ2</strain>
        <plasmid evidence="13">Plasmid pPNAP03</plasmid>
    </source>
</reference>
<dbReference type="PANTHER" id="PTHR11070">
    <property type="entry name" value="UVRD / RECB / PCRA DNA HELICASE FAMILY MEMBER"/>
    <property type="match status" value="1"/>
</dbReference>
<dbReference type="InterPro" id="IPR013986">
    <property type="entry name" value="DExx_box_DNA_helicase_dom_sf"/>
</dbReference>
<dbReference type="InterPro" id="IPR014016">
    <property type="entry name" value="UvrD-like_ATP-bd"/>
</dbReference>
<feature type="binding site" evidence="10">
    <location>
        <begin position="231"/>
        <end position="238"/>
    </location>
    <ligand>
        <name>ATP</name>
        <dbReference type="ChEBI" id="CHEBI:30616"/>
    </ligand>
</feature>
<evidence type="ECO:0000256" key="8">
    <source>
        <dbReference type="ARBA" id="ARBA00034808"/>
    </source>
</evidence>
<dbReference type="InterPro" id="IPR014017">
    <property type="entry name" value="DNA_helicase_UvrD-like_C"/>
</dbReference>
<evidence type="ECO:0000256" key="4">
    <source>
        <dbReference type="ARBA" id="ARBA00022806"/>
    </source>
</evidence>
<dbReference type="Gene3D" id="3.40.50.300">
    <property type="entry name" value="P-loop containing nucleotide triphosphate hydrolases"/>
    <property type="match status" value="3"/>
</dbReference>
<evidence type="ECO:0000313" key="13">
    <source>
        <dbReference type="Proteomes" id="UP000000644"/>
    </source>
</evidence>
<protein>
    <recommendedName>
        <fullName evidence="8">DNA 3'-5' helicase</fullName>
        <ecNumber evidence="8">5.6.2.4</ecNumber>
    </recommendedName>
</protein>
<evidence type="ECO:0000256" key="1">
    <source>
        <dbReference type="ARBA" id="ARBA00009922"/>
    </source>
</evidence>
<dbReference type="Gene3D" id="3.30.65.10">
    <property type="entry name" value="Bacterial Topoisomerase I, domain 1"/>
    <property type="match status" value="1"/>
</dbReference>
<dbReference type="SUPFAM" id="SSF57783">
    <property type="entry name" value="Zinc beta-ribbon"/>
    <property type="match status" value="1"/>
</dbReference>
<dbReference type="GO" id="GO:0003916">
    <property type="term" value="F:DNA topoisomerase activity"/>
    <property type="evidence" value="ECO:0007669"/>
    <property type="project" value="InterPro"/>
</dbReference>
<dbReference type="GO" id="GO:0005829">
    <property type="term" value="C:cytosol"/>
    <property type="evidence" value="ECO:0007669"/>
    <property type="project" value="TreeGrafter"/>
</dbReference>
<dbReference type="InterPro" id="IPR013498">
    <property type="entry name" value="Topo_IA_Znf"/>
</dbReference>
<keyword evidence="6" id="KW-0413">Isomerase</keyword>
<dbReference type="OrthoDB" id="5298826at2"/>
<dbReference type="EC" id="5.6.2.4" evidence="8"/>
<dbReference type="GO" id="GO:0005524">
    <property type="term" value="F:ATP binding"/>
    <property type="evidence" value="ECO:0007669"/>
    <property type="project" value="UniProtKB-UniRule"/>
</dbReference>
<comment type="similarity">
    <text evidence="1">Belongs to the helicase family. UvrD subfamily.</text>
</comment>
<name>A1VWJ4_POLNA</name>
<geneLocation type="plasmid" evidence="12 13">
    <name>pPNAP03</name>
</geneLocation>
<evidence type="ECO:0000256" key="7">
    <source>
        <dbReference type="ARBA" id="ARBA00034617"/>
    </source>
</evidence>
<comment type="catalytic activity">
    <reaction evidence="7">
        <text>Couples ATP hydrolysis with the unwinding of duplex DNA by translocating in the 3'-5' direction.</text>
        <dbReference type="EC" id="5.6.2.4"/>
    </reaction>
</comment>
<dbReference type="Pfam" id="PF12462">
    <property type="entry name" value="Helicase_IV_N"/>
    <property type="match status" value="1"/>
</dbReference>
<feature type="domain" description="UvrD-like helicase ATP-binding" evidence="11">
    <location>
        <begin position="210"/>
        <end position="674"/>
    </location>
</feature>
<dbReference type="GO" id="GO:0003677">
    <property type="term" value="F:DNA binding"/>
    <property type="evidence" value="ECO:0007669"/>
    <property type="project" value="InterPro"/>
</dbReference>
<dbReference type="HOGENOM" id="CLU_006494_1_0_4"/>
<dbReference type="KEGG" id="pna:Pnap_4961"/>
<comment type="catalytic activity">
    <reaction evidence="9">
        <text>ATP + H2O = ADP + phosphate + H(+)</text>
        <dbReference type="Rhea" id="RHEA:13065"/>
        <dbReference type="ChEBI" id="CHEBI:15377"/>
        <dbReference type="ChEBI" id="CHEBI:15378"/>
        <dbReference type="ChEBI" id="CHEBI:30616"/>
        <dbReference type="ChEBI" id="CHEBI:43474"/>
        <dbReference type="ChEBI" id="CHEBI:456216"/>
        <dbReference type="EC" id="5.6.2.4"/>
    </reaction>
</comment>